<dbReference type="GO" id="GO:0004520">
    <property type="term" value="F:DNA endonuclease activity"/>
    <property type="evidence" value="ECO:0000318"/>
    <property type="project" value="GO_Central"/>
</dbReference>
<dbReference type="STRING" id="35128.B8CAP7"/>
<dbReference type="PaxDb" id="35128-Thaps263934"/>
<dbReference type="RefSeq" id="XP_002293082.1">
    <property type="nucleotide sequence ID" value="XM_002293046.1"/>
</dbReference>
<dbReference type="PROSITE" id="PS51194">
    <property type="entry name" value="HELICASE_CTER"/>
    <property type="match status" value="1"/>
</dbReference>
<dbReference type="GO" id="GO:0006281">
    <property type="term" value="P:DNA repair"/>
    <property type="evidence" value="ECO:0000318"/>
    <property type="project" value="GO_Central"/>
</dbReference>
<evidence type="ECO:0000256" key="4">
    <source>
        <dbReference type="ARBA" id="ARBA00022840"/>
    </source>
</evidence>
<dbReference type="GO" id="GO:0005524">
    <property type="term" value="F:ATP binding"/>
    <property type="evidence" value="ECO:0007669"/>
    <property type="project" value="UniProtKB-KW"/>
</dbReference>
<dbReference type="InterPro" id="IPR000330">
    <property type="entry name" value="SNF2_N"/>
</dbReference>
<dbReference type="SMART" id="SM00487">
    <property type="entry name" value="DEXDc"/>
    <property type="match status" value="1"/>
</dbReference>
<keyword evidence="2" id="KW-0378">Hydrolase</keyword>
<feature type="non-terminal residue" evidence="7">
    <location>
        <position position="1"/>
    </location>
</feature>
<keyword evidence="4" id="KW-0067">ATP-binding</keyword>
<dbReference type="eggNOG" id="KOG1000">
    <property type="taxonomic scope" value="Eukaryota"/>
</dbReference>
<dbReference type="InterPro" id="IPR038718">
    <property type="entry name" value="SNF2-like_sf"/>
</dbReference>
<dbReference type="GeneID" id="7443187"/>
<dbReference type="InterPro" id="IPR049730">
    <property type="entry name" value="SNF2/RAD54-like_C"/>
</dbReference>
<keyword evidence="8" id="KW-1185">Reference proteome</keyword>
<sequence>LLSKLRPFQRKAVDFALQNGTGRILLGDEMGLGKTLTSLAIMLSYQQTEFPLLILCPASLRYTWPAEIEKVCPWIPSTAIYCVKGKDDVGFAGEIIVTYSLLQERFQIANILKECNFQCIIADESHNLKQLSSQRCQLALPLLQNSKRLLLLSGTPALNRPVELWPQVHALDPKGKMFGKYGMRYNDYTKRYCNAKRTRFGWDVNGSSNADELHACLKTVMIRRLKSEVLHDLPSKQRAIVPVTISARQAVSEIMDGVSDDMANSAHFEARRLLNQAYQAIGIAKAPASTEYIVDWLDGSDSSQKLVVFAHHKEVLDYIETTISAKYKGRMGMIRIDGSVPPADRALRVRKFQTNDSIRLAILSMTAAGVGLTLTAASSIIFTELHWVPGVLAQAEDRCHRIGQVNAVNIMYAICKDEDVSVDRSLWAMLGRKV</sequence>
<dbReference type="Gene3D" id="3.40.50.300">
    <property type="entry name" value="P-loop containing nucleotide triphosphate hydrolases"/>
    <property type="match status" value="1"/>
</dbReference>
<reference evidence="7 8" key="1">
    <citation type="journal article" date="2004" name="Science">
        <title>The genome of the diatom Thalassiosira pseudonana: ecology, evolution, and metabolism.</title>
        <authorList>
            <person name="Armbrust E.V."/>
            <person name="Berges J.A."/>
            <person name="Bowler C."/>
            <person name="Green B.R."/>
            <person name="Martinez D."/>
            <person name="Putnam N.H."/>
            <person name="Zhou S."/>
            <person name="Allen A.E."/>
            <person name="Apt K.E."/>
            <person name="Bechner M."/>
            <person name="Brzezinski M.A."/>
            <person name="Chaal B.K."/>
            <person name="Chiovitti A."/>
            <person name="Davis A.K."/>
            <person name="Demarest M.S."/>
            <person name="Detter J.C."/>
            <person name="Glavina T."/>
            <person name="Goodstein D."/>
            <person name="Hadi M.Z."/>
            <person name="Hellsten U."/>
            <person name="Hildebrand M."/>
            <person name="Jenkins B.D."/>
            <person name="Jurka J."/>
            <person name="Kapitonov V.V."/>
            <person name="Kroger N."/>
            <person name="Lau W.W."/>
            <person name="Lane T.W."/>
            <person name="Larimer F.W."/>
            <person name="Lippmeier J.C."/>
            <person name="Lucas S."/>
            <person name="Medina M."/>
            <person name="Montsant A."/>
            <person name="Obornik M."/>
            <person name="Parker M.S."/>
            <person name="Palenik B."/>
            <person name="Pazour G.J."/>
            <person name="Richardson P.M."/>
            <person name="Rynearson T.A."/>
            <person name="Saito M.A."/>
            <person name="Schwartz D.C."/>
            <person name="Thamatrakoln K."/>
            <person name="Valentin K."/>
            <person name="Vardi A."/>
            <person name="Wilkerson F.P."/>
            <person name="Rokhsar D.S."/>
        </authorList>
    </citation>
    <scope>NUCLEOTIDE SEQUENCE [LARGE SCALE GENOMIC DNA]</scope>
    <source>
        <strain evidence="7 8">CCMP1335</strain>
    </source>
</reference>
<feature type="domain" description="Helicase ATP-binding" evidence="5">
    <location>
        <begin position="15"/>
        <end position="174"/>
    </location>
</feature>
<dbReference type="OMA" id="DMANSAH"/>
<dbReference type="PROSITE" id="PS51192">
    <property type="entry name" value="HELICASE_ATP_BIND_1"/>
    <property type="match status" value="1"/>
</dbReference>
<dbReference type="HOGENOM" id="CLU_000315_33_4_1"/>
<evidence type="ECO:0000256" key="1">
    <source>
        <dbReference type="ARBA" id="ARBA00022741"/>
    </source>
</evidence>
<accession>B8CAP7</accession>
<evidence type="ECO:0000259" key="6">
    <source>
        <dbReference type="PROSITE" id="PS51194"/>
    </source>
</evidence>
<dbReference type="Gene3D" id="3.40.50.10810">
    <property type="entry name" value="Tandem AAA-ATPase domain"/>
    <property type="match status" value="1"/>
</dbReference>
<evidence type="ECO:0000259" key="5">
    <source>
        <dbReference type="PROSITE" id="PS51192"/>
    </source>
</evidence>
<keyword evidence="1" id="KW-0547">Nucleotide-binding</keyword>
<dbReference type="InterPro" id="IPR027417">
    <property type="entry name" value="P-loop_NTPase"/>
</dbReference>
<evidence type="ECO:0000256" key="2">
    <source>
        <dbReference type="ARBA" id="ARBA00022801"/>
    </source>
</evidence>
<dbReference type="SMART" id="SM00490">
    <property type="entry name" value="HELICc"/>
    <property type="match status" value="1"/>
</dbReference>
<dbReference type="Pfam" id="PF00271">
    <property type="entry name" value="Helicase_C"/>
    <property type="match status" value="1"/>
</dbReference>
<evidence type="ECO:0000313" key="7">
    <source>
        <dbReference type="EMBL" id="EED89543.1"/>
    </source>
</evidence>
<dbReference type="AlphaFoldDB" id="B8CAP7"/>
<dbReference type="KEGG" id="tps:THAPSDRAFT_263934"/>
<dbReference type="Proteomes" id="UP000001449">
    <property type="component" value="Chromosome 12"/>
</dbReference>
<feature type="non-terminal residue" evidence="7">
    <location>
        <position position="434"/>
    </location>
</feature>
<evidence type="ECO:0000256" key="3">
    <source>
        <dbReference type="ARBA" id="ARBA00022806"/>
    </source>
</evidence>
<reference evidence="7 8" key="2">
    <citation type="journal article" date="2008" name="Nature">
        <title>The Phaeodactylum genome reveals the evolutionary history of diatom genomes.</title>
        <authorList>
            <person name="Bowler C."/>
            <person name="Allen A.E."/>
            <person name="Badger J.H."/>
            <person name="Grimwood J."/>
            <person name="Jabbari K."/>
            <person name="Kuo A."/>
            <person name="Maheswari U."/>
            <person name="Martens C."/>
            <person name="Maumus F."/>
            <person name="Otillar R.P."/>
            <person name="Rayko E."/>
            <person name="Salamov A."/>
            <person name="Vandepoele K."/>
            <person name="Beszteri B."/>
            <person name="Gruber A."/>
            <person name="Heijde M."/>
            <person name="Katinka M."/>
            <person name="Mock T."/>
            <person name="Valentin K."/>
            <person name="Verret F."/>
            <person name="Berges J.A."/>
            <person name="Brownlee C."/>
            <person name="Cadoret J.P."/>
            <person name="Chiovitti A."/>
            <person name="Choi C.J."/>
            <person name="Coesel S."/>
            <person name="De Martino A."/>
            <person name="Detter J.C."/>
            <person name="Durkin C."/>
            <person name="Falciatore A."/>
            <person name="Fournet J."/>
            <person name="Haruta M."/>
            <person name="Huysman M.J."/>
            <person name="Jenkins B.D."/>
            <person name="Jiroutova K."/>
            <person name="Jorgensen R.E."/>
            <person name="Joubert Y."/>
            <person name="Kaplan A."/>
            <person name="Kroger N."/>
            <person name="Kroth P.G."/>
            <person name="La Roche J."/>
            <person name="Lindquist E."/>
            <person name="Lommer M."/>
            <person name="Martin-Jezequel V."/>
            <person name="Lopez P.J."/>
            <person name="Lucas S."/>
            <person name="Mangogna M."/>
            <person name="McGinnis K."/>
            <person name="Medlin L.K."/>
            <person name="Montsant A."/>
            <person name="Oudot-Le Secq M.P."/>
            <person name="Napoli C."/>
            <person name="Obornik M."/>
            <person name="Parker M.S."/>
            <person name="Petit J.L."/>
            <person name="Porcel B.M."/>
            <person name="Poulsen N."/>
            <person name="Robison M."/>
            <person name="Rychlewski L."/>
            <person name="Rynearson T.A."/>
            <person name="Schmutz J."/>
            <person name="Shapiro H."/>
            <person name="Siaut M."/>
            <person name="Stanley M."/>
            <person name="Sussman M.R."/>
            <person name="Taylor A.R."/>
            <person name="Vardi A."/>
            <person name="von Dassow P."/>
            <person name="Vyverman W."/>
            <person name="Willis A."/>
            <person name="Wyrwicz L.S."/>
            <person name="Rokhsar D.S."/>
            <person name="Weissenbach J."/>
            <person name="Armbrust E.V."/>
            <person name="Green B.R."/>
            <person name="Van de Peer Y."/>
            <person name="Grigoriev I.V."/>
        </authorList>
    </citation>
    <scope>NUCLEOTIDE SEQUENCE [LARGE SCALE GENOMIC DNA]</scope>
    <source>
        <strain evidence="7 8">CCMP1335</strain>
    </source>
</reference>
<dbReference type="GO" id="GO:0016787">
    <property type="term" value="F:hydrolase activity"/>
    <property type="evidence" value="ECO:0007669"/>
    <property type="project" value="UniProtKB-KW"/>
</dbReference>
<dbReference type="CDD" id="cd18793">
    <property type="entry name" value="SF2_C_SNF"/>
    <property type="match status" value="1"/>
</dbReference>
<dbReference type="GO" id="GO:0043596">
    <property type="term" value="C:nuclear replication fork"/>
    <property type="evidence" value="ECO:0000318"/>
    <property type="project" value="GO_Central"/>
</dbReference>
<dbReference type="GO" id="GO:0004386">
    <property type="term" value="F:helicase activity"/>
    <property type="evidence" value="ECO:0007669"/>
    <property type="project" value="UniProtKB-KW"/>
</dbReference>
<feature type="domain" description="Helicase C-terminal" evidence="6">
    <location>
        <begin position="292"/>
        <end position="434"/>
    </location>
</feature>
<dbReference type="EMBL" id="CM000647">
    <property type="protein sequence ID" value="EED89543.1"/>
    <property type="molecule type" value="Genomic_DNA"/>
</dbReference>
<dbReference type="SUPFAM" id="SSF52540">
    <property type="entry name" value="P-loop containing nucleoside triphosphate hydrolases"/>
    <property type="match status" value="2"/>
</dbReference>
<keyword evidence="3" id="KW-0347">Helicase</keyword>
<dbReference type="GO" id="GO:0031297">
    <property type="term" value="P:replication fork processing"/>
    <property type="evidence" value="ECO:0000318"/>
    <property type="project" value="GO_Central"/>
</dbReference>
<protein>
    <submittedName>
        <fullName evidence="7">Uncharacterized protein</fullName>
    </submittedName>
</protein>
<proteinExistence type="predicted"/>
<name>B8CAP7_THAPS</name>
<dbReference type="InterPro" id="IPR001650">
    <property type="entry name" value="Helicase_C-like"/>
</dbReference>
<dbReference type="PANTHER" id="PTHR45766:SF3">
    <property type="entry name" value="DNA ANNEALING HELICASE AND ENDONUCLEASE ZRANB3"/>
    <property type="match status" value="1"/>
</dbReference>
<dbReference type="InterPro" id="IPR014001">
    <property type="entry name" value="Helicase_ATP-bd"/>
</dbReference>
<dbReference type="Pfam" id="PF00176">
    <property type="entry name" value="SNF2-rel_dom"/>
    <property type="match status" value="1"/>
</dbReference>
<evidence type="ECO:0000313" key="8">
    <source>
        <dbReference type="Proteomes" id="UP000001449"/>
    </source>
</evidence>
<gene>
    <name evidence="7" type="ORF">THAPSDRAFT_263934</name>
</gene>
<dbReference type="InParanoid" id="B8CAP7"/>
<organism evidence="7 8">
    <name type="scientific">Thalassiosira pseudonana</name>
    <name type="common">Marine diatom</name>
    <name type="synonym">Cyclotella nana</name>
    <dbReference type="NCBI Taxonomy" id="35128"/>
    <lineage>
        <taxon>Eukaryota</taxon>
        <taxon>Sar</taxon>
        <taxon>Stramenopiles</taxon>
        <taxon>Ochrophyta</taxon>
        <taxon>Bacillariophyta</taxon>
        <taxon>Coscinodiscophyceae</taxon>
        <taxon>Thalassiosirophycidae</taxon>
        <taxon>Thalassiosirales</taxon>
        <taxon>Thalassiosiraceae</taxon>
        <taxon>Thalassiosira</taxon>
    </lineage>
</organism>
<dbReference type="PANTHER" id="PTHR45766">
    <property type="entry name" value="DNA ANNEALING HELICASE AND ENDONUCLEASE ZRANB3 FAMILY MEMBER"/>
    <property type="match status" value="1"/>
</dbReference>